<dbReference type="AlphaFoldDB" id="A0A0K2TYE8"/>
<accession>A0A0K2TYE8</accession>
<name>A0A0K2TYE8_LEPSM</name>
<proteinExistence type="predicted"/>
<dbReference type="EMBL" id="HACA01013662">
    <property type="protein sequence ID" value="CDW31023.1"/>
    <property type="molecule type" value="Transcribed_RNA"/>
</dbReference>
<organism evidence="1">
    <name type="scientific">Lepeophtheirus salmonis</name>
    <name type="common">Salmon louse</name>
    <name type="synonym">Caligus salmonis</name>
    <dbReference type="NCBI Taxonomy" id="72036"/>
    <lineage>
        <taxon>Eukaryota</taxon>
        <taxon>Metazoa</taxon>
        <taxon>Ecdysozoa</taxon>
        <taxon>Arthropoda</taxon>
        <taxon>Crustacea</taxon>
        <taxon>Multicrustacea</taxon>
        <taxon>Hexanauplia</taxon>
        <taxon>Copepoda</taxon>
        <taxon>Siphonostomatoida</taxon>
        <taxon>Caligidae</taxon>
        <taxon>Lepeophtheirus</taxon>
    </lineage>
</organism>
<reference evidence="1" key="1">
    <citation type="submission" date="2014-05" db="EMBL/GenBank/DDBJ databases">
        <authorList>
            <person name="Chronopoulou M."/>
        </authorList>
    </citation>
    <scope>NUCLEOTIDE SEQUENCE</scope>
    <source>
        <tissue evidence="1">Whole organism</tissue>
    </source>
</reference>
<protein>
    <submittedName>
        <fullName evidence="1">Uncharacterized protein</fullName>
    </submittedName>
</protein>
<sequence>RTRSFGSSDGKFLRIHPTVQTPHPVTTSCACIWATYYGVQKNINAKTLQGKTVKGENVSI</sequence>
<feature type="non-terminal residue" evidence="1">
    <location>
        <position position="1"/>
    </location>
</feature>
<evidence type="ECO:0000313" key="1">
    <source>
        <dbReference type="EMBL" id="CDW31023.1"/>
    </source>
</evidence>